<evidence type="ECO:0000256" key="5">
    <source>
        <dbReference type="ARBA" id="ARBA00038359"/>
    </source>
</evidence>
<comment type="caution">
    <text evidence="9">The sequence shown here is derived from an EMBL/GenBank/DDBJ whole genome shotgun (WGS) entry which is preliminary data.</text>
</comment>
<dbReference type="Pfam" id="PF20684">
    <property type="entry name" value="Fung_rhodopsin"/>
    <property type="match status" value="1"/>
</dbReference>
<feature type="transmembrane region" description="Helical" evidence="7">
    <location>
        <begin position="172"/>
        <end position="196"/>
    </location>
</feature>
<organism evidence="9 10">
    <name type="scientific">Truncatella angustata</name>
    <dbReference type="NCBI Taxonomy" id="152316"/>
    <lineage>
        <taxon>Eukaryota</taxon>
        <taxon>Fungi</taxon>
        <taxon>Dikarya</taxon>
        <taxon>Ascomycota</taxon>
        <taxon>Pezizomycotina</taxon>
        <taxon>Sordariomycetes</taxon>
        <taxon>Xylariomycetidae</taxon>
        <taxon>Amphisphaeriales</taxon>
        <taxon>Sporocadaceae</taxon>
        <taxon>Truncatella</taxon>
    </lineage>
</organism>
<keyword evidence="3 7" id="KW-1133">Transmembrane helix</keyword>
<evidence type="ECO:0000256" key="2">
    <source>
        <dbReference type="ARBA" id="ARBA00022692"/>
    </source>
</evidence>
<comment type="similarity">
    <text evidence="5">Belongs to the SAT4 family.</text>
</comment>
<feature type="compositionally biased region" description="Basic and acidic residues" evidence="6">
    <location>
        <begin position="281"/>
        <end position="297"/>
    </location>
</feature>
<feature type="transmembrane region" description="Helical" evidence="7">
    <location>
        <begin position="55"/>
        <end position="72"/>
    </location>
</feature>
<evidence type="ECO:0000313" key="9">
    <source>
        <dbReference type="EMBL" id="KAH6658332.1"/>
    </source>
</evidence>
<keyword evidence="2 7" id="KW-0812">Transmembrane</keyword>
<feature type="transmembrane region" description="Helical" evidence="7">
    <location>
        <begin position="208"/>
        <end position="230"/>
    </location>
</feature>
<dbReference type="PANTHER" id="PTHR33048">
    <property type="entry name" value="PTH11-LIKE INTEGRAL MEMBRANE PROTEIN (AFU_ORTHOLOGUE AFUA_5G11245)"/>
    <property type="match status" value="1"/>
</dbReference>
<evidence type="ECO:0000256" key="7">
    <source>
        <dbReference type="SAM" id="Phobius"/>
    </source>
</evidence>
<keyword evidence="10" id="KW-1185">Reference proteome</keyword>
<evidence type="ECO:0000256" key="6">
    <source>
        <dbReference type="SAM" id="MobiDB-lite"/>
    </source>
</evidence>
<feature type="transmembrane region" description="Helical" evidence="7">
    <location>
        <begin position="13"/>
        <end position="34"/>
    </location>
</feature>
<dbReference type="GO" id="GO:0016020">
    <property type="term" value="C:membrane"/>
    <property type="evidence" value="ECO:0007669"/>
    <property type="project" value="UniProtKB-SubCell"/>
</dbReference>
<evidence type="ECO:0000259" key="8">
    <source>
        <dbReference type="Pfam" id="PF20684"/>
    </source>
</evidence>
<comment type="subcellular location">
    <subcellularLocation>
        <location evidence="1">Membrane</location>
        <topology evidence="1">Multi-pass membrane protein</topology>
    </subcellularLocation>
</comment>
<feature type="transmembrane region" description="Helical" evidence="7">
    <location>
        <begin position="130"/>
        <end position="152"/>
    </location>
</feature>
<gene>
    <name evidence="9" type="ORF">BKA67DRAFT_533487</name>
</gene>
<feature type="transmembrane region" description="Helical" evidence="7">
    <location>
        <begin position="100"/>
        <end position="118"/>
    </location>
</feature>
<proteinExistence type="inferred from homology"/>
<dbReference type="OrthoDB" id="5378633at2759"/>
<keyword evidence="4 7" id="KW-0472">Membrane</keyword>
<dbReference type="PANTHER" id="PTHR33048:SF158">
    <property type="entry name" value="MEMBRANE PROTEIN PTH11-LIKE, PUTATIVE-RELATED"/>
    <property type="match status" value="1"/>
</dbReference>
<sequence length="362" mass="40675">MEPAPTTVNDNPISGPAVVGVMTTFMILCTVATLGRICTRYMVHQQFWWDDWTMVATWAGTVSMCILQLLMLDHGAGKNVWNVSGPDFKEFSKLFIDFQMVARVSICFAKVSILLLYVRVFFPVGSDRTTLWWIIQVVLLLNLLYTIALILLVALQCVPYGLPWGTTCINQWLLLVISSIVNIISDTAVLVIPWASVWKLQMARKRKWAVWALFAFGTLAPLASLARLCYQIPLASGSNKTVIYTIVAFLAIAEQVVAIIVGCMPVTASWVVRKRRQSMERQDRTLTDRLKPGRESHTSPGQKRSNRRVPDPFALTDATYINSQEQLCSQAPNDGTNGYKGQDLELLQLRTSHQSDSILRIY</sequence>
<reference evidence="9" key="1">
    <citation type="journal article" date="2021" name="Nat. Commun.">
        <title>Genetic determinants of endophytism in the Arabidopsis root mycobiome.</title>
        <authorList>
            <person name="Mesny F."/>
            <person name="Miyauchi S."/>
            <person name="Thiergart T."/>
            <person name="Pickel B."/>
            <person name="Atanasova L."/>
            <person name="Karlsson M."/>
            <person name="Huettel B."/>
            <person name="Barry K.W."/>
            <person name="Haridas S."/>
            <person name="Chen C."/>
            <person name="Bauer D."/>
            <person name="Andreopoulos W."/>
            <person name="Pangilinan J."/>
            <person name="LaButti K."/>
            <person name="Riley R."/>
            <person name="Lipzen A."/>
            <person name="Clum A."/>
            <person name="Drula E."/>
            <person name="Henrissat B."/>
            <person name="Kohler A."/>
            <person name="Grigoriev I.V."/>
            <person name="Martin F.M."/>
            <person name="Hacquard S."/>
        </authorList>
    </citation>
    <scope>NUCLEOTIDE SEQUENCE</scope>
    <source>
        <strain evidence="9">MPI-SDFR-AT-0073</strain>
    </source>
</reference>
<dbReference type="GeneID" id="70128603"/>
<protein>
    <recommendedName>
        <fullName evidence="8">Rhodopsin domain-containing protein</fullName>
    </recommendedName>
</protein>
<dbReference type="RefSeq" id="XP_045962566.1">
    <property type="nucleotide sequence ID" value="XM_046099711.1"/>
</dbReference>
<accession>A0A9P8UTQ4</accession>
<evidence type="ECO:0000256" key="4">
    <source>
        <dbReference type="ARBA" id="ARBA00023136"/>
    </source>
</evidence>
<evidence type="ECO:0000256" key="1">
    <source>
        <dbReference type="ARBA" id="ARBA00004141"/>
    </source>
</evidence>
<dbReference type="AlphaFoldDB" id="A0A9P8UTQ4"/>
<feature type="domain" description="Rhodopsin" evidence="8">
    <location>
        <begin position="36"/>
        <end position="271"/>
    </location>
</feature>
<dbReference type="InterPro" id="IPR052337">
    <property type="entry name" value="SAT4-like"/>
</dbReference>
<feature type="transmembrane region" description="Helical" evidence="7">
    <location>
        <begin position="242"/>
        <end position="272"/>
    </location>
</feature>
<dbReference type="EMBL" id="JAGPXC010000002">
    <property type="protein sequence ID" value="KAH6658332.1"/>
    <property type="molecule type" value="Genomic_DNA"/>
</dbReference>
<name>A0A9P8UTQ4_9PEZI</name>
<dbReference type="Proteomes" id="UP000758603">
    <property type="component" value="Unassembled WGS sequence"/>
</dbReference>
<feature type="region of interest" description="Disordered" evidence="6">
    <location>
        <begin position="281"/>
        <end position="310"/>
    </location>
</feature>
<evidence type="ECO:0000313" key="10">
    <source>
        <dbReference type="Proteomes" id="UP000758603"/>
    </source>
</evidence>
<evidence type="ECO:0000256" key="3">
    <source>
        <dbReference type="ARBA" id="ARBA00022989"/>
    </source>
</evidence>
<dbReference type="InterPro" id="IPR049326">
    <property type="entry name" value="Rhodopsin_dom_fungi"/>
</dbReference>